<dbReference type="SUPFAM" id="SSF143744">
    <property type="entry name" value="GlcG-like"/>
    <property type="match status" value="1"/>
</dbReference>
<dbReference type="RefSeq" id="WP_179053119.1">
    <property type="nucleotide sequence ID" value="NZ_QJRE01000113.1"/>
</dbReference>
<name>A0ABD6N1P1_9PSED</name>
<dbReference type="Proteomes" id="UP000704738">
    <property type="component" value="Unassembled WGS sequence"/>
</dbReference>
<comment type="caution">
    <text evidence="1">The sequence shown here is derived from an EMBL/GenBank/DDBJ whole genome shotgun (WGS) entry which is preliminary data.</text>
</comment>
<accession>A0ABD6N1P1</accession>
<dbReference type="Gene3D" id="3.30.450.150">
    <property type="entry name" value="Haem-degrading domain"/>
    <property type="match status" value="1"/>
</dbReference>
<sequence length="150" mass="15486">MARTPERWVTQRYTLTLALAMEALNAALDKAAQLHVKVSLVVVDHSGLAIHSAHMDGATRQAQAIALNKAATAAGFGIATNAWSTRLQRCSPAVQQGLPLQSGMALFGGGEPLRHAGQVIGAIGVSGASENQDADCARAAAVHVQALLGE</sequence>
<gene>
    <name evidence="1" type="ORF">DM819_16695</name>
</gene>
<dbReference type="Pfam" id="PF03928">
    <property type="entry name" value="HbpS-like"/>
    <property type="match status" value="1"/>
</dbReference>
<dbReference type="PANTHER" id="PTHR34309">
    <property type="entry name" value="SLR1406 PROTEIN"/>
    <property type="match status" value="1"/>
</dbReference>
<organism evidence="1 2">
    <name type="scientific">Pseudomonas hunanensis</name>
    <dbReference type="NCBI Taxonomy" id="1247546"/>
    <lineage>
        <taxon>Bacteria</taxon>
        <taxon>Pseudomonadati</taxon>
        <taxon>Pseudomonadota</taxon>
        <taxon>Gammaproteobacteria</taxon>
        <taxon>Pseudomonadales</taxon>
        <taxon>Pseudomonadaceae</taxon>
        <taxon>Pseudomonas</taxon>
    </lineage>
</organism>
<dbReference type="InterPro" id="IPR052517">
    <property type="entry name" value="GlcG_carb_metab_protein"/>
</dbReference>
<dbReference type="InterPro" id="IPR005624">
    <property type="entry name" value="PduO/GlcC-like"/>
</dbReference>
<evidence type="ECO:0000313" key="2">
    <source>
        <dbReference type="Proteomes" id="UP000704738"/>
    </source>
</evidence>
<protein>
    <submittedName>
        <fullName evidence="1">Heme-binding protein</fullName>
    </submittedName>
</protein>
<dbReference type="EMBL" id="QJRE01000113">
    <property type="protein sequence ID" value="NWL47444.1"/>
    <property type="molecule type" value="Genomic_DNA"/>
</dbReference>
<dbReference type="InterPro" id="IPR038084">
    <property type="entry name" value="PduO/GlcC-like_sf"/>
</dbReference>
<dbReference type="AlphaFoldDB" id="A0ABD6N1P1"/>
<proteinExistence type="predicted"/>
<reference evidence="1 2" key="1">
    <citation type="submission" date="2018-06" db="EMBL/GenBank/DDBJ databases">
        <title>Bacteria isolated from soil of Wuhan.</title>
        <authorList>
            <person name="Xiang W."/>
            <person name="Huang C."/>
        </authorList>
    </citation>
    <scope>NUCLEOTIDE SEQUENCE [LARGE SCALE GENOMIC DNA]</scope>
    <source>
        <strain evidence="2">xwS4</strain>
    </source>
</reference>
<evidence type="ECO:0000313" key="1">
    <source>
        <dbReference type="EMBL" id="NWL47444.1"/>
    </source>
</evidence>
<dbReference type="PANTHER" id="PTHR34309:SF10">
    <property type="entry name" value="SLR1406 PROTEIN"/>
    <property type="match status" value="1"/>
</dbReference>